<gene>
    <name evidence="2" type="ORF">CPT75_13080</name>
</gene>
<feature type="transmembrane region" description="Helical" evidence="1">
    <location>
        <begin position="43"/>
        <end position="69"/>
    </location>
</feature>
<accession>A0A317G654</accession>
<keyword evidence="3" id="KW-1185">Reference proteome</keyword>
<evidence type="ECO:0000313" key="3">
    <source>
        <dbReference type="Proteomes" id="UP000245488"/>
    </source>
</evidence>
<proteinExistence type="predicted"/>
<sequence>MFAIELIGFAIIVNFVVSLLCFIREERSAKEEKRDRKARFLIWLIISSTLLLTAISMVVLLMLLTIAIMRNM</sequence>
<dbReference type="RefSeq" id="WP_110073273.1">
    <property type="nucleotide sequence ID" value="NZ_CM009896.1"/>
</dbReference>
<evidence type="ECO:0000313" key="2">
    <source>
        <dbReference type="EMBL" id="PWT27970.1"/>
    </source>
</evidence>
<organism evidence="2 3">
    <name type="scientific">Butyrivibrio fibrisolvens</name>
    <dbReference type="NCBI Taxonomy" id="831"/>
    <lineage>
        <taxon>Bacteria</taxon>
        <taxon>Bacillati</taxon>
        <taxon>Bacillota</taxon>
        <taxon>Clostridia</taxon>
        <taxon>Lachnospirales</taxon>
        <taxon>Lachnospiraceae</taxon>
        <taxon>Butyrivibrio</taxon>
    </lineage>
</organism>
<feature type="transmembrane region" description="Helical" evidence="1">
    <location>
        <begin position="6"/>
        <end position="23"/>
    </location>
</feature>
<keyword evidence="1" id="KW-0812">Transmembrane</keyword>
<name>A0A317G654_BUTFI</name>
<dbReference type="AlphaFoldDB" id="A0A317G654"/>
<evidence type="ECO:0000256" key="1">
    <source>
        <dbReference type="SAM" id="Phobius"/>
    </source>
</evidence>
<comment type="caution">
    <text evidence="2">The sequence shown here is derived from an EMBL/GenBank/DDBJ whole genome shotgun (WGS) entry which is preliminary data.</text>
</comment>
<protein>
    <submittedName>
        <fullName evidence="2">Uncharacterized protein</fullName>
    </submittedName>
</protein>
<keyword evidence="1" id="KW-1133">Transmembrane helix</keyword>
<reference evidence="2 3" key="1">
    <citation type="submission" date="2017-09" db="EMBL/GenBank/DDBJ databases">
        <title>High-quality draft genome sequence of Butyrivibrio fibrisolvens INBov1, isolated from cow rumen.</title>
        <authorList>
            <person name="Rodriguez Hernaez J."/>
            <person name="Rivarola M."/>
            <person name="Paniego N."/>
            <person name="Cravero S."/>
            <person name="Ceron Cucchi M."/>
            <person name="Martinez M.C."/>
        </authorList>
    </citation>
    <scope>NUCLEOTIDE SEQUENCE [LARGE SCALE GENOMIC DNA]</scope>
    <source>
        <strain evidence="2 3">INBov1</strain>
    </source>
</reference>
<keyword evidence="1" id="KW-0472">Membrane</keyword>
<dbReference type="EMBL" id="NXNG01000001">
    <property type="protein sequence ID" value="PWT27970.1"/>
    <property type="molecule type" value="Genomic_DNA"/>
</dbReference>
<dbReference type="Proteomes" id="UP000245488">
    <property type="component" value="Chromosome"/>
</dbReference>